<gene>
    <name evidence="6" type="ORF">CANARDRAFT_7470</name>
</gene>
<dbReference type="InterPro" id="IPR045853">
    <property type="entry name" value="Pep_chain_release_fac_I_sf"/>
</dbReference>
<dbReference type="Pfam" id="PF00472">
    <property type="entry name" value="RF-1"/>
    <property type="match status" value="1"/>
</dbReference>
<reference evidence="7" key="1">
    <citation type="submission" date="2016-04" db="EMBL/GenBank/DDBJ databases">
        <title>Comparative genomics of biotechnologically important yeasts.</title>
        <authorList>
            <consortium name="DOE Joint Genome Institute"/>
            <person name="Riley R."/>
            <person name="Haridas S."/>
            <person name="Wolfe K.H."/>
            <person name="Lopes M.R."/>
            <person name="Hittinger C.T."/>
            <person name="Goker M."/>
            <person name="Salamov A."/>
            <person name="Wisecaver J."/>
            <person name="Long T.M."/>
            <person name="Aerts A.L."/>
            <person name="Barry K."/>
            <person name="Choi C."/>
            <person name="Clum A."/>
            <person name="Coughlan A.Y."/>
            <person name="Deshpande S."/>
            <person name="Douglass A.P."/>
            <person name="Hanson S.J."/>
            <person name="Klenk H.-P."/>
            <person name="Labutti K."/>
            <person name="Lapidus A."/>
            <person name="Lindquist E."/>
            <person name="Lipzen A."/>
            <person name="Meier-Kolthoff J.P."/>
            <person name="Ohm R.A."/>
            <person name="Otillar R.P."/>
            <person name="Pangilinan J."/>
            <person name="Peng Y."/>
            <person name="Rokas A."/>
            <person name="Rosa C.A."/>
            <person name="Scheuner C."/>
            <person name="Sibirny A.A."/>
            <person name="Slot J.C."/>
            <person name="Stielow J.B."/>
            <person name="Sun H."/>
            <person name="Kurtzman C.P."/>
            <person name="Blackwell M."/>
            <person name="Grigoriev I.V."/>
            <person name="Jeffries T.W."/>
        </authorList>
    </citation>
    <scope>NUCLEOTIDE SEQUENCE [LARGE SCALE GENOMIC DNA]</scope>
    <source>
        <strain evidence="7">NRRL YB-2248</strain>
    </source>
</reference>
<protein>
    <recommendedName>
        <fullName evidence="4">Peptide chain release factor 1, mitochondrial</fullName>
    </recommendedName>
</protein>
<dbReference type="PANTHER" id="PTHR43804:SF7">
    <property type="entry name" value="LD18447P"/>
    <property type="match status" value="1"/>
</dbReference>
<dbReference type="Pfam" id="PF03462">
    <property type="entry name" value="PCRF"/>
    <property type="match status" value="1"/>
</dbReference>
<evidence type="ECO:0000259" key="5">
    <source>
        <dbReference type="PROSITE" id="PS00745"/>
    </source>
</evidence>
<evidence type="ECO:0000256" key="2">
    <source>
        <dbReference type="ARBA" id="ARBA00022481"/>
    </source>
</evidence>
<evidence type="ECO:0000256" key="4">
    <source>
        <dbReference type="ARBA" id="ARBA00067174"/>
    </source>
</evidence>
<dbReference type="InterPro" id="IPR050057">
    <property type="entry name" value="Prokaryotic/Mito_RF"/>
</dbReference>
<comment type="similarity">
    <text evidence="1">Belongs to the prokaryotic/mitochondrial release factor family.</text>
</comment>
<dbReference type="SMART" id="SM00937">
    <property type="entry name" value="PCRF"/>
    <property type="match status" value="1"/>
</dbReference>
<dbReference type="InterPro" id="IPR005139">
    <property type="entry name" value="PCRF"/>
</dbReference>
<dbReference type="InterPro" id="IPR000352">
    <property type="entry name" value="Pep_chain_release_fac_I"/>
</dbReference>
<feature type="domain" description="Prokaryotic-type class I peptide chain release factors" evidence="5">
    <location>
        <begin position="267"/>
        <end position="283"/>
    </location>
</feature>
<evidence type="ECO:0000313" key="6">
    <source>
        <dbReference type="EMBL" id="ODV85352.1"/>
    </source>
</evidence>
<dbReference type="SUPFAM" id="SSF75620">
    <property type="entry name" value="Release factor"/>
    <property type="match status" value="1"/>
</dbReference>
<proteinExistence type="inferred from homology"/>
<dbReference type="Gene3D" id="6.10.140.1950">
    <property type="match status" value="1"/>
</dbReference>
<evidence type="ECO:0000256" key="1">
    <source>
        <dbReference type="ARBA" id="ARBA00010835"/>
    </source>
</evidence>
<keyword evidence="2" id="KW-0488">Methylation</keyword>
<keyword evidence="3" id="KW-0648">Protein biosynthesis</keyword>
<dbReference type="FunFam" id="3.30.160.20:FF:000004">
    <property type="entry name" value="Peptide chain release factor 1"/>
    <property type="match status" value="1"/>
</dbReference>
<evidence type="ECO:0000313" key="7">
    <source>
        <dbReference type="Proteomes" id="UP000094801"/>
    </source>
</evidence>
<dbReference type="Gene3D" id="3.30.160.20">
    <property type="match status" value="1"/>
</dbReference>
<dbReference type="Gene3D" id="3.30.70.1660">
    <property type="match status" value="1"/>
</dbReference>
<name>A0A1E4T0W3_9ASCO</name>
<dbReference type="GO" id="GO:0005739">
    <property type="term" value="C:mitochondrion"/>
    <property type="evidence" value="ECO:0007669"/>
    <property type="project" value="UniProtKB-ARBA"/>
</dbReference>
<dbReference type="Proteomes" id="UP000094801">
    <property type="component" value="Unassembled WGS sequence"/>
</dbReference>
<dbReference type="AlphaFoldDB" id="A0A1E4T0W3"/>
<dbReference type="PANTHER" id="PTHR43804">
    <property type="entry name" value="LD18447P"/>
    <property type="match status" value="1"/>
</dbReference>
<dbReference type="EMBL" id="KV453852">
    <property type="protein sequence ID" value="ODV85352.1"/>
    <property type="molecule type" value="Genomic_DNA"/>
</dbReference>
<dbReference type="GO" id="GO:0032543">
    <property type="term" value="P:mitochondrial translation"/>
    <property type="evidence" value="ECO:0007669"/>
    <property type="project" value="UniProtKB-ARBA"/>
</dbReference>
<accession>A0A1E4T0W3</accession>
<organism evidence="6 7">
    <name type="scientific">[Candida] arabinofermentans NRRL YB-2248</name>
    <dbReference type="NCBI Taxonomy" id="983967"/>
    <lineage>
        <taxon>Eukaryota</taxon>
        <taxon>Fungi</taxon>
        <taxon>Dikarya</taxon>
        <taxon>Ascomycota</taxon>
        <taxon>Saccharomycotina</taxon>
        <taxon>Pichiomycetes</taxon>
        <taxon>Pichiales</taxon>
        <taxon>Pichiaceae</taxon>
        <taxon>Ogataea</taxon>
        <taxon>Ogataea/Candida clade</taxon>
    </lineage>
</organism>
<sequence>MLLRCLSYSGKVGVNRAGLKLFNKCLYSTSNDDSIEVLHPSLLKKTKLLQDEFKLLESQLSSGVEFKIEQSKKYTKLSKIISIYNDYLENMNNYNELKLMLNDESLKDEVIEELKLTIPNLNKLTNKLKTNLLPDHPFANKPCLIELRPGVGGNESNIFTEDLLEMYIKYCQFHNWSYEIISKTINPSSGGKGIIEATLVINELGSYNRLRFEAGVHRVQRIPETETKGRIHTSASGVIVLPKIESNTNDPNARVFKNGELRIDVMRASGSGGQHVNTTESAVRIVHLPTGITVNIQDERSQHKNKDKAMTVLRARLAELEMREKAEKDRKERTGQVSSVDRSDKIRTYNYQQNRITDHRCNFTLYDLEGCMNGEKLDEIIDKVEQKETDERSQELINEIENV</sequence>
<keyword evidence="7" id="KW-1185">Reference proteome</keyword>
<dbReference type="PROSITE" id="PS00745">
    <property type="entry name" value="RF_PROK_I"/>
    <property type="match status" value="1"/>
</dbReference>
<dbReference type="OrthoDB" id="2019491at2759"/>
<dbReference type="STRING" id="983967.A0A1E4T0W3"/>
<evidence type="ECO:0000256" key="3">
    <source>
        <dbReference type="ARBA" id="ARBA00022917"/>
    </source>
</evidence>
<dbReference type="GO" id="GO:0003747">
    <property type="term" value="F:translation release factor activity"/>
    <property type="evidence" value="ECO:0007669"/>
    <property type="project" value="InterPro"/>
</dbReference>